<gene>
    <name evidence="2" type="ORF">PMEA_00034378</name>
</gene>
<feature type="region of interest" description="Disordered" evidence="1">
    <location>
        <begin position="182"/>
        <end position="217"/>
    </location>
</feature>
<dbReference type="AlphaFoldDB" id="A0AAU9XZR0"/>
<feature type="region of interest" description="Disordered" evidence="1">
    <location>
        <begin position="238"/>
        <end position="268"/>
    </location>
</feature>
<protein>
    <submittedName>
        <fullName evidence="2">Uncharacterized protein</fullName>
    </submittedName>
</protein>
<feature type="compositionally biased region" description="Polar residues" evidence="1">
    <location>
        <begin position="206"/>
        <end position="215"/>
    </location>
</feature>
<evidence type="ECO:0000313" key="2">
    <source>
        <dbReference type="EMBL" id="CAH3162683.1"/>
    </source>
</evidence>
<evidence type="ECO:0000256" key="1">
    <source>
        <dbReference type="SAM" id="MobiDB-lite"/>
    </source>
</evidence>
<feature type="compositionally biased region" description="Polar residues" evidence="1">
    <location>
        <begin position="247"/>
        <end position="268"/>
    </location>
</feature>
<reference evidence="2 3" key="1">
    <citation type="submission" date="2022-05" db="EMBL/GenBank/DDBJ databases">
        <authorList>
            <consortium name="Genoscope - CEA"/>
            <person name="William W."/>
        </authorList>
    </citation>
    <scope>NUCLEOTIDE SEQUENCE [LARGE SCALE GENOMIC DNA]</scope>
</reference>
<dbReference type="EMBL" id="CALNXJ010000087">
    <property type="protein sequence ID" value="CAH3162683.1"/>
    <property type="molecule type" value="Genomic_DNA"/>
</dbReference>
<feature type="compositionally biased region" description="Basic and acidic residues" evidence="1">
    <location>
        <begin position="191"/>
        <end position="202"/>
    </location>
</feature>
<dbReference type="Proteomes" id="UP001159428">
    <property type="component" value="Unassembled WGS sequence"/>
</dbReference>
<comment type="caution">
    <text evidence="2">The sequence shown here is derived from an EMBL/GenBank/DDBJ whole genome shotgun (WGS) entry which is preliminary data.</text>
</comment>
<proteinExistence type="predicted"/>
<sequence>MSESETSKSAEKDTIIDRVTDLFSDEFPFFISYLNEEITHFAAIADLLKKDADPNIFKNLGLKYGSAVRFKKEFSNTVAVHELNSTPRLKPTMGEMSGFNPEMKSLYLSKHRKVGLLATQHWGVGNFPKFNTPEMKAQLKKFAIDIVPECSIPEIEFTCEGICQHIQNYFNEQCRYRKRNGQQDGQVSDAESLKSESSKSDIESSQPAESCSKPVSQYVKRKTSSTSGSCGKKFRATLEETPPEQDSVAQNFSDSGESLSTLSPYDSSDSIESPRTRIFCIAGSPASEVKVPFTIVSSQVVIKVVFGEVLTRDEAVGIVKSKFSVKQNNLKNLTPSQVMSVLVKKLDKHKYVTLKENVSSLSDVTVHKKIAV</sequence>
<keyword evidence="3" id="KW-1185">Reference proteome</keyword>
<name>A0AAU9XZR0_9CNID</name>
<organism evidence="2 3">
    <name type="scientific">Pocillopora meandrina</name>
    <dbReference type="NCBI Taxonomy" id="46732"/>
    <lineage>
        <taxon>Eukaryota</taxon>
        <taxon>Metazoa</taxon>
        <taxon>Cnidaria</taxon>
        <taxon>Anthozoa</taxon>
        <taxon>Hexacorallia</taxon>
        <taxon>Scleractinia</taxon>
        <taxon>Astrocoeniina</taxon>
        <taxon>Pocilloporidae</taxon>
        <taxon>Pocillopora</taxon>
    </lineage>
</organism>
<accession>A0AAU9XZR0</accession>
<evidence type="ECO:0000313" key="3">
    <source>
        <dbReference type="Proteomes" id="UP001159428"/>
    </source>
</evidence>